<dbReference type="InterPro" id="IPR014716">
    <property type="entry name" value="Fibrinogen_a/b/g_C_1"/>
</dbReference>
<feature type="coiled-coil region" evidence="2">
    <location>
        <begin position="191"/>
        <end position="237"/>
    </location>
</feature>
<keyword evidence="4" id="KW-0732">Signal</keyword>
<dbReference type="GO" id="GO:0005615">
    <property type="term" value="C:extracellular space"/>
    <property type="evidence" value="ECO:0007669"/>
    <property type="project" value="TreeGrafter"/>
</dbReference>
<sequence length="619" mass="69292">MRLTFQLAIWLAIFLLLNTLITGLHLEVNLNPYLKAGSRRVCALVRCVEESQDHSGPSRKNTTKLSIFKTSVFLSYPRQSDFLGEEVASVTQQEPTLSRVVNGIKVKGDLTALRASLTLEVVKQNDCLADFTCQLQSVDSNGHEASSSTKVQQSQKRTHPDSTLSTLPVLLQILDLIHQLDLKVTATSKSAEKLERKLDVLDLNLNSKISKTSEELENKLEALKDRLEDKIESSEKDFRDNLVSLQNRIEDKLGDGIEDKLAKLLGKMLVLTDTTESYKENIKNSINDRLKAIDQSLKHEQTAVLKNLSYDLFERQDNAIKTLLFSARNFTLEQRVLQSKMADIFPEALSDISTQKVNMSNSLAENFALLAQDLHDNFQLLASNVCQSNADTLSSASIAVITNLFSPRKCSQGMVTLIPNTSYPYPLIKPAKGVPPDVPHLCDVATAGGGWIIIQRRTKGTVDFYRGWQEYKTGFGQLDEDFWLGNEHIHQITRSASYELRIELIFNGKSTVIRYGIFSLAGEEHSYTLTVGDFSGKTRDSLKRHNGKKFTTFDRDNDNDKGVNCGVARSGAWWYDNCADSNLNGKWGVTDYKGPQWAGFSGGNPVSFSEMKIRRADFL</sequence>
<dbReference type="CDD" id="cd00087">
    <property type="entry name" value="FReD"/>
    <property type="match status" value="1"/>
</dbReference>
<accession>A0AAE0YC06</accession>
<gene>
    <name evidence="6" type="ORF">RRG08_054203</name>
</gene>
<keyword evidence="2" id="KW-0175">Coiled coil</keyword>
<keyword evidence="1" id="KW-1015">Disulfide bond</keyword>
<evidence type="ECO:0000313" key="7">
    <source>
        <dbReference type="Proteomes" id="UP001283361"/>
    </source>
</evidence>
<keyword evidence="7" id="KW-1185">Reference proteome</keyword>
<feature type="region of interest" description="Disordered" evidence="3">
    <location>
        <begin position="140"/>
        <end position="161"/>
    </location>
</feature>
<name>A0AAE0YC06_9GAST</name>
<dbReference type="Pfam" id="PF00147">
    <property type="entry name" value="Fibrinogen_C"/>
    <property type="match status" value="1"/>
</dbReference>
<evidence type="ECO:0000256" key="1">
    <source>
        <dbReference type="ARBA" id="ARBA00023157"/>
    </source>
</evidence>
<evidence type="ECO:0000256" key="4">
    <source>
        <dbReference type="SAM" id="SignalP"/>
    </source>
</evidence>
<dbReference type="InterPro" id="IPR036056">
    <property type="entry name" value="Fibrinogen-like_C"/>
</dbReference>
<dbReference type="PROSITE" id="PS00514">
    <property type="entry name" value="FIBRINOGEN_C_1"/>
    <property type="match status" value="1"/>
</dbReference>
<evidence type="ECO:0000313" key="6">
    <source>
        <dbReference type="EMBL" id="KAK3740179.1"/>
    </source>
</evidence>
<dbReference type="InterPro" id="IPR020837">
    <property type="entry name" value="Fibrinogen_CS"/>
</dbReference>
<organism evidence="6 7">
    <name type="scientific">Elysia crispata</name>
    <name type="common">lettuce slug</name>
    <dbReference type="NCBI Taxonomy" id="231223"/>
    <lineage>
        <taxon>Eukaryota</taxon>
        <taxon>Metazoa</taxon>
        <taxon>Spiralia</taxon>
        <taxon>Lophotrochozoa</taxon>
        <taxon>Mollusca</taxon>
        <taxon>Gastropoda</taxon>
        <taxon>Heterobranchia</taxon>
        <taxon>Euthyneura</taxon>
        <taxon>Panpulmonata</taxon>
        <taxon>Sacoglossa</taxon>
        <taxon>Placobranchoidea</taxon>
        <taxon>Plakobranchidae</taxon>
        <taxon>Elysia</taxon>
    </lineage>
</organism>
<protein>
    <recommendedName>
        <fullName evidence="5">Fibrinogen C-terminal domain-containing protein</fullName>
    </recommendedName>
</protein>
<feature type="signal peptide" evidence="4">
    <location>
        <begin position="1"/>
        <end position="23"/>
    </location>
</feature>
<dbReference type="AlphaFoldDB" id="A0AAE0YC06"/>
<proteinExistence type="predicted"/>
<feature type="domain" description="Fibrinogen C-terminal" evidence="5">
    <location>
        <begin position="401"/>
        <end position="617"/>
    </location>
</feature>
<dbReference type="SUPFAM" id="SSF56496">
    <property type="entry name" value="Fibrinogen C-terminal domain-like"/>
    <property type="match status" value="1"/>
</dbReference>
<dbReference type="Proteomes" id="UP001283361">
    <property type="component" value="Unassembled WGS sequence"/>
</dbReference>
<evidence type="ECO:0000256" key="3">
    <source>
        <dbReference type="SAM" id="MobiDB-lite"/>
    </source>
</evidence>
<dbReference type="InterPro" id="IPR002181">
    <property type="entry name" value="Fibrinogen_a/b/g_C_dom"/>
</dbReference>
<reference evidence="6" key="1">
    <citation type="journal article" date="2023" name="G3 (Bethesda)">
        <title>A reference genome for the long-term kleptoplast-retaining sea slug Elysia crispata morphotype clarki.</title>
        <authorList>
            <person name="Eastman K.E."/>
            <person name="Pendleton A.L."/>
            <person name="Shaikh M.A."/>
            <person name="Suttiyut T."/>
            <person name="Ogas R."/>
            <person name="Tomko P."/>
            <person name="Gavelis G."/>
            <person name="Widhalm J.R."/>
            <person name="Wisecaver J.H."/>
        </authorList>
    </citation>
    <scope>NUCLEOTIDE SEQUENCE</scope>
    <source>
        <strain evidence="6">ECLA1</strain>
    </source>
</reference>
<evidence type="ECO:0000259" key="5">
    <source>
        <dbReference type="PROSITE" id="PS51406"/>
    </source>
</evidence>
<dbReference type="PROSITE" id="PS51406">
    <property type="entry name" value="FIBRINOGEN_C_2"/>
    <property type="match status" value="1"/>
</dbReference>
<dbReference type="Gene3D" id="3.90.215.10">
    <property type="entry name" value="Gamma Fibrinogen, chain A, domain 1"/>
    <property type="match status" value="1"/>
</dbReference>
<dbReference type="InterPro" id="IPR050373">
    <property type="entry name" value="Fibrinogen_C-term_domain"/>
</dbReference>
<dbReference type="PANTHER" id="PTHR19143">
    <property type="entry name" value="FIBRINOGEN/TENASCIN/ANGIOPOEITIN"/>
    <property type="match status" value="1"/>
</dbReference>
<evidence type="ECO:0000256" key="2">
    <source>
        <dbReference type="SAM" id="Coils"/>
    </source>
</evidence>
<feature type="chain" id="PRO_5042203621" description="Fibrinogen C-terminal domain-containing protein" evidence="4">
    <location>
        <begin position="24"/>
        <end position="619"/>
    </location>
</feature>
<dbReference type="EMBL" id="JAWDGP010006482">
    <property type="protein sequence ID" value="KAK3740179.1"/>
    <property type="molecule type" value="Genomic_DNA"/>
</dbReference>
<comment type="caution">
    <text evidence="6">The sequence shown here is derived from an EMBL/GenBank/DDBJ whole genome shotgun (WGS) entry which is preliminary data.</text>
</comment>
<dbReference type="SMART" id="SM00186">
    <property type="entry name" value="FBG"/>
    <property type="match status" value="1"/>
</dbReference>